<reference evidence="1 2" key="1">
    <citation type="journal article" date="2016" name="Mol. Biol. Evol.">
        <title>Comparative Genomics of Early-Diverging Mushroom-Forming Fungi Provides Insights into the Origins of Lignocellulose Decay Capabilities.</title>
        <authorList>
            <person name="Nagy L.G."/>
            <person name="Riley R."/>
            <person name="Tritt A."/>
            <person name="Adam C."/>
            <person name="Daum C."/>
            <person name="Floudas D."/>
            <person name="Sun H."/>
            <person name="Yadav J.S."/>
            <person name="Pangilinan J."/>
            <person name="Larsson K.H."/>
            <person name="Matsuura K."/>
            <person name="Barry K."/>
            <person name="Labutti K."/>
            <person name="Kuo R."/>
            <person name="Ohm R.A."/>
            <person name="Bhattacharya S.S."/>
            <person name="Shirouzu T."/>
            <person name="Yoshinaga Y."/>
            <person name="Martin F.M."/>
            <person name="Grigoriev I.V."/>
            <person name="Hibbett D.S."/>
        </authorList>
    </citation>
    <scope>NUCLEOTIDE SEQUENCE [LARGE SCALE GENOMIC DNA]</scope>
    <source>
        <strain evidence="1 2">93-53</strain>
    </source>
</reference>
<evidence type="ECO:0000313" key="2">
    <source>
        <dbReference type="Proteomes" id="UP000076871"/>
    </source>
</evidence>
<dbReference type="GO" id="GO:0016791">
    <property type="term" value="F:phosphatase activity"/>
    <property type="evidence" value="ECO:0007669"/>
    <property type="project" value="UniProtKB-ARBA"/>
</dbReference>
<dbReference type="Proteomes" id="UP000076871">
    <property type="component" value="Unassembled WGS sequence"/>
</dbReference>
<dbReference type="InterPro" id="IPR023214">
    <property type="entry name" value="HAD_sf"/>
</dbReference>
<dbReference type="PANTHER" id="PTHR43611:SF3">
    <property type="entry name" value="FLAVIN MONONUCLEOTIDE HYDROLASE 1, CHLOROPLATIC"/>
    <property type="match status" value="1"/>
</dbReference>
<dbReference type="EMBL" id="KV427668">
    <property type="protein sequence ID" value="KZT01194.1"/>
    <property type="molecule type" value="Genomic_DNA"/>
</dbReference>
<dbReference type="GeneID" id="63830379"/>
<dbReference type="InterPro" id="IPR023198">
    <property type="entry name" value="PGP-like_dom2"/>
</dbReference>
<protein>
    <submittedName>
        <fullName evidence="1">HAD-like protein</fullName>
    </submittedName>
</protein>
<keyword evidence="2" id="KW-1185">Reference proteome</keyword>
<dbReference type="InterPro" id="IPR006439">
    <property type="entry name" value="HAD-SF_hydro_IA"/>
</dbReference>
<dbReference type="InParanoid" id="A0A165BJV1"/>
<dbReference type="OrthoDB" id="2012566at2759"/>
<dbReference type="Gene3D" id="3.40.50.1000">
    <property type="entry name" value="HAD superfamily/HAD-like"/>
    <property type="match status" value="1"/>
</dbReference>
<dbReference type="AlphaFoldDB" id="A0A165BJV1"/>
<name>A0A165BJV1_9APHY</name>
<gene>
    <name evidence="1" type="ORF">LAESUDRAFT_763899</name>
</gene>
<dbReference type="NCBIfam" id="TIGR01509">
    <property type="entry name" value="HAD-SF-IA-v3"/>
    <property type="match status" value="1"/>
</dbReference>
<dbReference type="Gene3D" id="1.10.150.240">
    <property type="entry name" value="Putative phosphatase, domain 2"/>
    <property type="match status" value="1"/>
</dbReference>
<accession>A0A165BJV1</accession>
<dbReference type="RefSeq" id="XP_040758934.1">
    <property type="nucleotide sequence ID" value="XM_040913351.1"/>
</dbReference>
<evidence type="ECO:0000313" key="1">
    <source>
        <dbReference type="EMBL" id="KZT01194.1"/>
    </source>
</evidence>
<dbReference type="SUPFAM" id="SSF56784">
    <property type="entry name" value="HAD-like"/>
    <property type="match status" value="1"/>
</dbReference>
<proteinExistence type="predicted"/>
<dbReference type="InterPro" id="IPR036412">
    <property type="entry name" value="HAD-like_sf"/>
</dbReference>
<dbReference type="STRING" id="1314785.A0A165BJV1"/>
<dbReference type="PANTHER" id="PTHR43611">
    <property type="entry name" value="ALPHA-D-GLUCOSE 1-PHOSPHATE PHOSPHATASE"/>
    <property type="match status" value="1"/>
</dbReference>
<sequence length="486" mass="54693">MALETPFAVIFDLGDVLLTWSSQDQPSGQGKFSSKLLHRMLSTSTWSEYECGRLSERDCYNRLGEEHCVDPEDIASALHEARETLRANDELIAFIREMKGQSNQYPHIYLMTNIPAPEYDFLRAANTIDWSLFDEVFTSFSAGYRKPSLSFYQYVIAQTSMDPSCVLFIDDKIDNVVCARSLGFHGIVFESTRVLIKQLRNKCGNPVERGLQYLRSNAKRLYSMTNAGNVVYENFALLLIREATGDSSVASFTTPRRTWNFFNNDNNANFHSVPDDLDTTALAFSVVDSNPAILHAVLDEMLEYVNQDGIIQIYYDYTRPRIDPCACANTLTLFYKNGRGHELPGTLDWVHKVLLHRAYVDGTRYYATPECFLYFVERLLSSSKDAELHGRLATLFKVRVEERIGAAGDPLMLAMRITACAVAGVYDAVDLRTLLTLQCDDGGWEIGWMYTIPSTKEKIGNRGLSTAMALQAISSSLASLRIQSSA</sequence>
<organism evidence="1 2">
    <name type="scientific">Laetiporus sulphureus 93-53</name>
    <dbReference type="NCBI Taxonomy" id="1314785"/>
    <lineage>
        <taxon>Eukaryota</taxon>
        <taxon>Fungi</taxon>
        <taxon>Dikarya</taxon>
        <taxon>Basidiomycota</taxon>
        <taxon>Agaricomycotina</taxon>
        <taxon>Agaricomycetes</taxon>
        <taxon>Polyporales</taxon>
        <taxon>Laetiporus</taxon>
    </lineage>
</organism>